<dbReference type="RefSeq" id="XP_009494690.1">
    <property type="nucleotide sequence ID" value="XM_009496415.1"/>
</dbReference>
<dbReference type="HAMAP" id="MF_01342">
    <property type="entry name" value="Ribosomal_uL16"/>
    <property type="match status" value="1"/>
</dbReference>
<dbReference type="Proteomes" id="UP000030693">
    <property type="component" value="Unassembled WGS sequence"/>
</dbReference>
<dbReference type="NCBIfam" id="TIGR01164">
    <property type="entry name" value="rplP_bact"/>
    <property type="match status" value="1"/>
</dbReference>
<dbReference type="GO" id="GO:0003735">
    <property type="term" value="F:structural constituent of ribosome"/>
    <property type="evidence" value="ECO:0007669"/>
    <property type="project" value="InterPro"/>
</dbReference>
<feature type="region of interest" description="Disordered" evidence="5">
    <location>
        <begin position="252"/>
        <end position="282"/>
    </location>
</feature>
<dbReference type="InterPro" id="IPR047873">
    <property type="entry name" value="Ribosomal_uL16"/>
</dbReference>
<dbReference type="Gene3D" id="3.90.1170.10">
    <property type="entry name" value="Ribosomal protein L10e/L16"/>
    <property type="match status" value="1"/>
</dbReference>
<keyword evidence="2 4" id="KW-0689">Ribosomal protein</keyword>
<dbReference type="Pfam" id="PF00252">
    <property type="entry name" value="Ribosomal_L16"/>
    <property type="match status" value="1"/>
</dbReference>
<dbReference type="GO" id="GO:0005840">
    <property type="term" value="C:ribosome"/>
    <property type="evidence" value="ECO:0007669"/>
    <property type="project" value="UniProtKB-KW"/>
</dbReference>
<dbReference type="PANTHER" id="PTHR12220">
    <property type="entry name" value="50S/60S RIBOSOMAL PROTEIN L16"/>
    <property type="match status" value="1"/>
</dbReference>
<dbReference type="InterPro" id="IPR020798">
    <property type="entry name" value="Ribosomal_uL16_CS"/>
</dbReference>
<dbReference type="AlphaFoldDB" id="A0A058ZDM4"/>
<evidence type="ECO:0000313" key="7">
    <source>
        <dbReference type="Proteomes" id="UP000030693"/>
    </source>
</evidence>
<evidence type="ECO:0000256" key="4">
    <source>
        <dbReference type="RuleBase" id="RU004413"/>
    </source>
</evidence>
<dbReference type="PANTHER" id="PTHR12220:SF13">
    <property type="entry name" value="LARGE RIBOSOMAL SUBUNIT PROTEIN UL16M"/>
    <property type="match status" value="1"/>
</dbReference>
<dbReference type="InterPro" id="IPR000114">
    <property type="entry name" value="Ribosomal_uL16_bact-type"/>
</dbReference>
<comment type="similarity">
    <text evidence="1 4">Belongs to the universal ribosomal protein uL16 family.</text>
</comment>
<reference evidence="6" key="1">
    <citation type="submission" date="2013-04" db="EMBL/GenBank/DDBJ databases">
        <title>The Genome Sequence of Fonticula alba ATCC 38817.</title>
        <authorList>
            <consortium name="The Broad Institute Genomics Platform"/>
            <person name="Russ C."/>
            <person name="Cuomo C."/>
            <person name="Burger G."/>
            <person name="Gray M.W."/>
            <person name="Holland P.W.H."/>
            <person name="King N."/>
            <person name="Lang F.B.F."/>
            <person name="Roger A.J."/>
            <person name="Ruiz-Trillo I."/>
            <person name="Brown M."/>
            <person name="Walker B."/>
            <person name="Young S."/>
            <person name="Zeng Q."/>
            <person name="Gargeya S."/>
            <person name="Fitzgerald M."/>
            <person name="Haas B."/>
            <person name="Abouelleil A."/>
            <person name="Allen A.W."/>
            <person name="Alvarado L."/>
            <person name="Arachchi H.M."/>
            <person name="Berlin A.M."/>
            <person name="Chapman S.B."/>
            <person name="Gainer-Dewar J."/>
            <person name="Goldberg J."/>
            <person name="Griggs A."/>
            <person name="Gujja S."/>
            <person name="Hansen M."/>
            <person name="Howarth C."/>
            <person name="Imamovic A."/>
            <person name="Ireland A."/>
            <person name="Larimer J."/>
            <person name="McCowan C."/>
            <person name="Murphy C."/>
            <person name="Pearson M."/>
            <person name="Poon T.W."/>
            <person name="Priest M."/>
            <person name="Roberts A."/>
            <person name="Saif S."/>
            <person name="Shea T."/>
            <person name="Sisk P."/>
            <person name="Sykes S."/>
            <person name="Wortman J."/>
            <person name="Nusbaum C."/>
            <person name="Birren B."/>
        </authorList>
    </citation>
    <scope>NUCLEOTIDE SEQUENCE [LARGE SCALE GENOMIC DNA]</scope>
    <source>
        <strain evidence="6">ATCC 38817</strain>
    </source>
</reference>
<dbReference type="GO" id="GO:0019843">
    <property type="term" value="F:rRNA binding"/>
    <property type="evidence" value="ECO:0007669"/>
    <property type="project" value="InterPro"/>
</dbReference>
<dbReference type="PROSITE" id="PS00586">
    <property type="entry name" value="RIBOSOMAL_L16_1"/>
    <property type="match status" value="1"/>
</dbReference>
<feature type="compositionally biased region" description="Low complexity" evidence="5">
    <location>
        <begin position="258"/>
        <end position="276"/>
    </location>
</feature>
<dbReference type="CDD" id="cd01433">
    <property type="entry name" value="Ribosomal_L16_L10e"/>
    <property type="match status" value="1"/>
</dbReference>
<name>A0A058ZDM4_FONAL</name>
<dbReference type="FunFam" id="3.90.1170.10:FF:000001">
    <property type="entry name" value="50S ribosomal protein L16"/>
    <property type="match status" value="1"/>
</dbReference>
<gene>
    <name evidence="6" type="ORF">H696_02507</name>
</gene>
<dbReference type="eggNOG" id="KOG3422">
    <property type="taxonomic scope" value="Eukaryota"/>
</dbReference>
<evidence type="ECO:0000256" key="2">
    <source>
        <dbReference type="ARBA" id="ARBA00022980"/>
    </source>
</evidence>
<evidence type="ECO:0000256" key="5">
    <source>
        <dbReference type="SAM" id="MobiDB-lite"/>
    </source>
</evidence>
<keyword evidence="3 4" id="KW-0687">Ribonucleoprotein</keyword>
<keyword evidence="7" id="KW-1185">Reference proteome</keyword>
<dbReference type="EMBL" id="KB932203">
    <property type="protein sequence ID" value="KCV71567.1"/>
    <property type="molecule type" value="Genomic_DNA"/>
</dbReference>
<dbReference type="GO" id="GO:1990904">
    <property type="term" value="C:ribonucleoprotein complex"/>
    <property type="evidence" value="ECO:0007669"/>
    <property type="project" value="UniProtKB-KW"/>
</dbReference>
<sequence>MLSAVRSSAALARMAPLRLSAQAAAAAAGPRLGAVSALAVGPTPSTPAVDAMPARQFSLLAAGRGFAAPLGQMAVGSAARQPASVMAGLLGQQPHPLALVGPAAGPMMVSRGLMMPRRSKFRKRFKGRVYGRASRGHYVAFGKYGLQVQHPVRLTAAQIESARRAITRRLKRVGRMWIRIFPDIQVSKKPAEVRMGSGKGSVDHWVVRLKANRVIFELDQVPEPLARAAFRLAASKLPIPCKFVLNPKLVRGPPPTAPAAEADAGAPAADGTGTTPPSAPAA</sequence>
<organism evidence="6">
    <name type="scientific">Fonticula alba</name>
    <name type="common">Slime mold</name>
    <dbReference type="NCBI Taxonomy" id="691883"/>
    <lineage>
        <taxon>Eukaryota</taxon>
        <taxon>Rotosphaerida</taxon>
        <taxon>Fonticulaceae</taxon>
        <taxon>Fonticula</taxon>
    </lineage>
</organism>
<dbReference type="InterPro" id="IPR016180">
    <property type="entry name" value="Ribosomal_uL16_dom"/>
</dbReference>
<dbReference type="GeneID" id="20527232"/>
<proteinExistence type="inferred from homology"/>
<dbReference type="SUPFAM" id="SSF54686">
    <property type="entry name" value="Ribosomal protein L16p/L10e"/>
    <property type="match status" value="1"/>
</dbReference>
<dbReference type="STRING" id="691883.A0A058ZDM4"/>
<dbReference type="InterPro" id="IPR036920">
    <property type="entry name" value="Ribosomal_uL16_sf"/>
</dbReference>
<dbReference type="OrthoDB" id="268521at2759"/>
<protein>
    <submittedName>
        <fullName evidence="6">Uncharacterized protein</fullName>
    </submittedName>
</protein>
<dbReference type="PROSITE" id="PS00701">
    <property type="entry name" value="RIBOSOMAL_L16_2"/>
    <property type="match status" value="1"/>
</dbReference>
<evidence type="ECO:0000313" key="6">
    <source>
        <dbReference type="EMBL" id="KCV71567.1"/>
    </source>
</evidence>
<dbReference type="PRINTS" id="PR00060">
    <property type="entry name" value="RIBOSOMALL16"/>
</dbReference>
<evidence type="ECO:0000256" key="3">
    <source>
        <dbReference type="ARBA" id="ARBA00023274"/>
    </source>
</evidence>
<accession>A0A058ZDM4</accession>
<dbReference type="GO" id="GO:0006412">
    <property type="term" value="P:translation"/>
    <property type="evidence" value="ECO:0007669"/>
    <property type="project" value="InterPro"/>
</dbReference>
<evidence type="ECO:0000256" key="1">
    <source>
        <dbReference type="ARBA" id="ARBA00008931"/>
    </source>
</evidence>